<feature type="compositionally biased region" description="Basic residues" evidence="1">
    <location>
        <begin position="351"/>
        <end position="374"/>
    </location>
</feature>
<feature type="region of interest" description="Disordered" evidence="1">
    <location>
        <begin position="1"/>
        <end position="299"/>
    </location>
</feature>
<sequence length="436" mass="48778">PRSGQLSNEDRNHGGRSPALAPRHVARGDRRRRPGALPAAAPACPAEGQDRGGRRRQGRGRHGGGGRGALAGAPRGPRRDALRPRGPLPAHPGRRSRASGAGQGRAAGRPRHPRTRGRPRPRRSPALPHLGRRLGAARPAGGRDHARRQAGREPRAPRERGADRRDEHGAKAPLRHQGRPPGARGCARKSGRPDDLGRAGRRPRGHRLRADRAGPHHERRGARRAAKIRHRRAARRARPPRRPGLGDPETRRPALRPDRDRDAGDAADGARSRRRGGARSRFCARDPRQRDRGRGARCRARPCRNGAAMRRLWAAGRTALRAHLRRRDHRHGARPRARRAQRRVPAQPWPRARRPSGHRGARGRHRRHRRQRGQRWRDFCARHARARLGGGAEPGRAPRRQRRVFGLCRAGRPRRHRPDPHQRQRLPGDPGLPPQL</sequence>
<feature type="compositionally biased region" description="Basic residues" evidence="1">
    <location>
        <begin position="324"/>
        <end position="342"/>
    </location>
</feature>
<dbReference type="GO" id="GO:0043798">
    <property type="term" value="F:glycerate 2-kinase activity"/>
    <property type="evidence" value="ECO:0007669"/>
    <property type="project" value="UniProtKB-EC"/>
</dbReference>
<name>A0A6J4L516_9HYPH</name>
<feature type="non-terminal residue" evidence="2">
    <location>
        <position position="1"/>
    </location>
</feature>
<keyword evidence="2" id="KW-0418">Kinase</keyword>
<feature type="compositionally biased region" description="Low complexity" evidence="1">
    <location>
        <begin position="35"/>
        <end position="46"/>
    </location>
</feature>
<organism evidence="2">
    <name type="scientific">uncultured Microvirga sp</name>
    <dbReference type="NCBI Taxonomy" id="412392"/>
    <lineage>
        <taxon>Bacteria</taxon>
        <taxon>Pseudomonadati</taxon>
        <taxon>Pseudomonadota</taxon>
        <taxon>Alphaproteobacteria</taxon>
        <taxon>Hyphomicrobiales</taxon>
        <taxon>Methylobacteriaceae</taxon>
        <taxon>Microvirga</taxon>
        <taxon>environmental samples</taxon>
    </lineage>
</organism>
<feature type="compositionally biased region" description="Basic residues" evidence="1">
    <location>
        <begin position="217"/>
        <end position="241"/>
    </location>
</feature>
<feature type="compositionally biased region" description="Low complexity" evidence="1">
    <location>
        <begin position="98"/>
        <end position="107"/>
    </location>
</feature>
<protein>
    <submittedName>
        <fullName evidence="2">D-glycerate 2-kinase</fullName>
        <ecNumber evidence="2">2.7.1.165</ecNumber>
    </submittedName>
</protein>
<feature type="compositionally biased region" description="Basic and acidic residues" evidence="1">
    <location>
        <begin position="150"/>
        <end position="170"/>
    </location>
</feature>
<dbReference type="AlphaFoldDB" id="A0A6J4L516"/>
<gene>
    <name evidence="2" type="ORF">AVDCRST_MAG90-1163</name>
</gene>
<evidence type="ECO:0000256" key="1">
    <source>
        <dbReference type="SAM" id="MobiDB-lite"/>
    </source>
</evidence>
<proteinExistence type="predicted"/>
<accession>A0A6J4L516</accession>
<reference evidence="2" key="1">
    <citation type="submission" date="2020-02" db="EMBL/GenBank/DDBJ databases">
        <authorList>
            <person name="Meier V. D."/>
        </authorList>
    </citation>
    <scope>NUCLEOTIDE SEQUENCE</scope>
    <source>
        <strain evidence="2">AVDCRST_MAG90</strain>
    </source>
</reference>
<keyword evidence="2" id="KW-0808">Transferase</keyword>
<evidence type="ECO:0000313" key="2">
    <source>
        <dbReference type="EMBL" id="CAA9324300.1"/>
    </source>
</evidence>
<feature type="region of interest" description="Disordered" evidence="1">
    <location>
        <begin position="324"/>
        <end position="436"/>
    </location>
</feature>
<feature type="compositionally biased region" description="Basic residues" evidence="1">
    <location>
        <begin position="108"/>
        <end position="123"/>
    </location>
</feature>
<dbReference type="EC" id="2.7.1.165" evidence="2"/>
<feature type="compositionally biased region" description="Basic residues" evidence="1">
    <location>
        <begin position="53"/>
        <end position="64"/>
    </location>
</feature>
<dbReference type="EMBL" id="CADCUC010000225">
    <property type="protein sequence ID" value="CAA9324300.1"/>
    <property type="molecule type" value="Genomic_DNA"/>
</dbReference>
<feature type="non-terminal residue" evidence="2">
    <location>
        <position position="436"/>
    </location>
</feature>
<feature type="compositionally biased region" description="Basic and acidic residues" evidence="1">
    <location>
        <begin position="248"/>
        <end position="271"/>
    </location>
</feature>
<feature type="compositionally biased region" description="Basic and acidic residues" evidence="1">
    <location>
        <begin position="283"/>
        <end position="294"/>
    </location>
</feature>